<dbReference type="GO" id="GO:0016020">
    <property type="term" value="C:membrane"/>
    <property type="evidence" value="ECO:0007669"/>
    <property type="project" value="InterPro"/>
</dbReference>
<evidence type="ECO:0000256" key="7">
    <source>
        <dbReference type="ARBA" id="ARBA00022840"/>
    </source>
</evidence>
<protein>
    <recommendedName>
        <fullName evidence="2">histidine kinase</fullName>
        <ecNumber evidence="2">2.7.13.3</ecNumber>
    </recommendedName>
</protein>
<keyword evidence="10" id="KW-0472">Membrane</keyword>
<feature type="transmembrane region" description="Helical" evidence="10">
    <location>
        <begin position="137"/>
        <end position="153"/>
    </location>
</feature>
<feature type="transmembrane region" description="Helical" evidence="10">
    <location>
        <begin position="91"/>
        <end position="107"/>
    </location>
</feature>
<dbReference type="OrthoDB" id="227596at2"/>
<dbReference type="SUPFAM" id="SSF55874">
    <property type="entry name" value="ATPase domain of HSP90 chaperone/DNA topoisomerase II/histidine kinase"/>
    <property type="match status" value="1"/>
</dbReference>
<evidence type="ECO:0000256" key="10">
    <source>
        <dbReference type="SAM" id="Phobius"/>
    </source>
</evidence>
<evidence type="ECO:0000256" key="9">
    <source>
        <dbReference type="SAM" id="MobiDB-lite"/>
    </source>
</evidence>
<dbReference type="Proteomes" id="UP000433071">
    <property type="component" value="Unassembled WGS sequence"/>
</dbReference>
<keyword evidence="14" id="KW-1185">Reference proteome</keyword>
<evidence type="ECO:0000259" key="11">
    <source>
        <dbReference type="Pfam" id="PF02518"/>
    </source>
</evidence>
<dbReference type="InterPro" id="IPR011712">
    <property type="entry name" value="Sig_transdc_His_kin_sub3_dim/P"/>
</dbReference>
<dbReference type="InterPro" id="IPR003594">
    <property type="entry name" value="HATPase_dom"/>
</dbReference>
<keyword evidence="3" id="KW-0597">Phosphoprotein</keyword>
<proteinExistence type="predicted"/>
<keyword evidence="7" id="KW-0067">ATP-binding</keyword>
<feature type="compositionally biased region" description="Basic residues" evidence="9">
    <location>
        <begin position="1"/>
        <end position="10"/>
    </location>
</feature>
<feature type="transmembrane region" description="Helical" evidence="10">
    <location>
        <begin position="184"/>
        <end position="201"/>
    </location>
</feature>
<evidence type="ECO:0000313" key="14">
    <source>
        <dbReference type="Proteomes" id="UP000433071"/>
    </source>
</evidence>
<accession>A0A6I3MAQ4</accession>
<dbReference type="Gene3D" id="1.20.5.1930">
    <property type="match status" value="1"/>
</dbReference>
<evidence type="ECO:0000256" key="1">
    <source>
        <dbReference type="ARBA" id="ARBA00000085"/>
    </source>
</evidence>
<dbReference type="InterPro" id="IPR050482">
    <property type="entry name" value="Sensor_HK_TwoCompSys"/>
</dbReference>
<dbReference type="GO" id="GO:0000155">
    <property type="term" value="F:phosphorelay sensor kinase activity"/>
    <property type="evidence" value="ECO:0007669"/>
    <property type="project" value="InterPro"/>
</dbReference>
<evidence type="ECO:0000259" key="12">
    <source>
        <dbReference type="Pfam" id="PF07730"/>
    </source>
</evidence>
<gene>
    <name evidence="13" type="ORF">GJ743_15865</name>
</gene>
<keyword evidence="6 13" id="KW-0418">Kinase</keyword>
<dbReference type="Pfam" id="PF07730">
    <property type="entry name" value="HisKA_3"/>
    <property type="match status" value="1"/>
</dbReference>
<dbReference type="PANTHER" id="PTHR24421">
    <property type="entry name" value="NITRATE/NITRITE SENSOR PROTEIN NARX-RELATED"/>
    <property type="match status" value="1"/>
</dbReference>
<feature type="domain" description="Signal transduction histidine kinase subgroup 3 dimerisation and phosphoacceptor" evidence="12">
    <location>
        <begin position="219"/>
        <end position="284"/>
    </location>
</feature>
<evidence type="ECO:0000256" key="4">
    <source>
        <dbReference type="ARBA" id="ARBA00022679"/>
    </source>
</evidence>
<evidence type="ECO:0000256" key="3">
    <source>
        <dbReference type="ARBA" id="ARBA00022553"/>
    </source>
</evidence>
<organism evidence="13 14">
    <name type="scientific">Agromyces bracchium</name>
    <dbReference type="NCBI Taxonomy" id="88376"/>
    <lineage>
        <taxon>Bacteria</taxon>
        <taxon>Bacillati</taxon>
        <taxon>Actinomycetota</taxon>
        <taxon>Actinomycetes</taxon>
        <taxon>Micrococcales</taxon>
        <taxon>Microbacteriaceae</taxon>
        <taxon>Agromyces</taxon>
    </lineage>
</organism>
<keyword evidence="10" id="KW-0812">Transmembrane</keyword>
<feature type="domain" description="Histidine kinase/HSP90-like ATPase" evidence="11">
    <location>
        <begin position="418"/>
        <end position="460"/>
    </location>
</feature>
<dbReference type="GO" id="GO:0005524">
    <property type="term" value="F:ATP binding"/>
    <property type="evidence" value="ECO:0007669"/>
    <property type="project" value="UniProtKB-KW"/>
</dbReference>
<feature type="transmembrane region" description="Helical" evidence="10">
    <location>
        <begin position="160"/>
        <end position="178"/>
    </location>
</feature>
<keyword evidence="4" id="KW-0808">Transferase</keyword>
<dbReference type="GO" id="GO:0046983">
    <property type="term" value="F:protein dimerization activity"/>
    <property type="evidence" value="ECO:0007669"/>
    <property type="project" value="InterPro"/>
</dbReference>
<evidence type="ECO:0000256" key="6">
    <source>
        <dbReference type="ARBA" id="ARBA00022777"/>
    </source>
</evidence>
<dbReference type="PANTHER" id="PTHR24421:SF10">
    <property type="entry name" value="NITRATE_NITRITE SENSOR PROTEIN NARQ"/>
    <property type="match status" value="1"/>
</dbReference>
<dbReference type="CDD" id="cd16917">
    <property type="entry name" value="HATPase_UhpB-NarQ-NarX-like"/>
    <property type="match status" value="1"/>
</dbReference>
<keyword evidence="5" id="KW-0547">Nucleotide-binding</keyword>
<dbReference type="AlphaFoldDB" id="A0A6I3MAQ4"/>
<dbReference type="EMBL" id="WMLB01000037">
    <property type="protein sequence ID" value="MTH69848.1"/>
    <property type="molecule type" value="Genomic_DNA"/>
</dbReference>
<name>A0A6I3MAQ4_9MICO</name>
<evidence type="ECO:0000256" key="8">
    <source>
        <dbReference type="ARBA" id="ARBA00023012"/>
    </source>
</evidence>
<evidence type="ECO:0000256" key="2">
    <source>
        <dbReference type="ARBA" id="ARBA00012438"/>
    </source>
</evidence>
<reference evidence="13 14" key="1">
    <citation type="submission" date="2019-11" db="EMBL/GenBank/DDBJ databases">
        <title>Agromyces kandeliae sp. nov., isolated from mangrove soil.</title>
        <authorList>
            <person name="Wang R."/>
        </authorList>
    </citation>
    <scope>NUCLEOTIDE SEQUENCE [LARGE SCALE GENOMIC DNA]</scope>
    <source>
        <strain evidence="13 14">JCM 11433</strain>
    </source>
</reference>
<keyword evidence="8" id="KW-0902">Two-component regulatory system</keyword>
<dbReference type="EC" id="2.7.13.3" evidence="2"/>
<keyword evidence="10" id="KW-1133">Transmembrane helix</keyword>
<dbReference type="InterPro" id="IPR036890">
    <property type="entry name" value="HATPase_C_sf"/>
</dbReference>
<comment type="caution">
    <text evidence="13">The sequence shown here is derived from an EMBL/GenBank/DDBJ whole genome shotgun (WGS) entry which is preliminary data.</text>
</comment>
<feature type="region of interest" description="Disordered" evidence="9">
    <location>
        <begin position="1"/>
        <end position="27"/>
    </location>
</feature>
<evidence type="ECO:0000256" key="5">
    <source>
        <dbReference type="ARBA" id="ARBA00022741"/>
    </source>
</evidence>
<comment type="catalytic activity">
    <reaction evidence="1">
        <text>ATP + protein L-histidine = ADP + protein N-phospho-L-histidine.</text>
        <dbReference type="EC" id="2.7.13.3"/>
    </reaction>
</comment>
<evidence type="ECO:0000313" key="13">
    <source>
        <dbReference type="EMBL" id="MTH69848.1"/>
    </source>
</evidence>
<dbReference type="Pfam" id="PF02518">
    <property type="entry name" value="HATPase_c"/>
    <property type="match status" value="1"/>
</dbReference>
<dbReference type="Gene3D" id="3.30.565.10">
    <property type="entry name" value="Histidine kinase-like ATPase, C-terminal domain"/>
    <property type="match status" value="1"/>
</dbReference>
<feature type="region of interest" description="Disordered" evidence="9">
    <location>
        <begin position="352"/>
        <end position="399"/>
    </location>
</feature>
<sequence length="509" mass="52597">MGDQPRRRRGDHPATGGADASRAPSFPYFRPIRGGDRAPIMRGMTSPARALWDAPAASPPPPRRVWRDWVLVAALPPLILIEAMLRADVPWRWLWAVVLVVLVPTLLWRRIRPFTVLAISFAVGSTVGFVVGGDPQLIATAYVLILVYAVMRWGSGRAMLGGAALVVVGTLVSLLFSAPTLGDVVGGISVAAATMTLGVAFRQRAAARARELDRVRLLEREQFARDLHDTVAHHVSAIAIQAQAGRAVAESDPAAASEALRVIEGEASRTLDEMRSMVGVLRRADAAELAPTPGIADIRRLARVGASVPGAADVLRFRNGAASSVATRDGGTESALDDPAAGALGFRNGAASSVATRDGGSESAPGDPAAGALGFRSAGVDASSPAEVGGSEAVPGDPTVEVHIDGDPDAVPPAVGAAVFRIVQEAVTNARRHARDASRIDVRVRVDAAGVRIDVRDDGAPAASVAPGFGLTGMAERAAVLGATCTAGPAADGPGWAVIAELPSRGWSA</sequence>